<accession>A0A183G0E6</accession>
<name>A0A183G0E6_HELPZ</name>
<proteinExistence type="predicted"/>
<dbReference type="PANTHER" id="PTHR46068:SF1">
    <property type="entry name" value="TRANSPOSASE IS30-LIKE HTH DOMAIN-CONTAINING PROTEIN"/>
    <property type="match status" value="1"/>
</dbReference>
<evidence type="ECO:0000313" key="3">
    <source>
        <dbReference type="WBParaSite" id="HPBE_0001456201-mRNA-1"/>
    </source>
</evidence>
<organism evidence="2 3">
    <name type="scientific">Heligmosomoides polygyrus</name>
    <name type="common">Parasitic roundworm</name>
    <dbReference type="NCBI Taxonomy" id="6339"/>
    <lineage>
        <taxon>Eukaryota</taxon>
        <taxon>Metazoa</taxon>
        <taxon>Ecdysozoa</taxon>
        <taxon>Nematoda</taxon>
        <taxon>Chromadorea</taxon>
        <taxon>Rhabditida</taxon>
        <taxon>Rhabditina</taxon>
        <taxon>Rhabditomorpha</taxon>
        <taxon>Strongyloidea</taxon>
        <taxon>Heligmosomidae</taxon>
        <taxon>Heligmosomoides</taxon>
    </lineage>
</organism>
<dbReference type="InterPro" id="IPR036397">
    <property type="entry name" value="RNaseH_sf"/>
</dbReference>
<dbReference type="EMBL" id="UZAH01028420">
    <property type="protein sequence ID" value="VDP00019.1"/>
    <property type="molecule type" value="Genomic_DNA"/>
</dbReference>
<dbReference type="PANTHER" id="PTHR46068">
    <property type="entry name" value="PROTEIN CBG27172"/>
    <property type="match status" value="1"/>
</dbReference>
<reference evidence="1 2" key="1">
    <citation type="submission" date="2018-11" db="EMBL/GenBank/DDBJ databases">
        <authorList>
            <consortium name="Pathogen Informatics"/>
        </authorList>
    </citation>
    <scope>NUCLEOTIDE SEQUENCE [LARGE SCALE GENOMIC DNA]</scope>
</reference>
<gene>
    <name evidence="1" type="ORF">HPBE_LOCUS14563</name>
</gene>
<dbReference type="Gene3D" id="3.30.420.10">
    <property type="entry name" value="Ribonuclease H-like superfamily/Ribonuclease H"/>
    <property type="match status" value="1"/>
</dbReference>
<dbReference type="AlphaFoldDB" id="A0A183G0E6"/>
<keyword evidence="2" id="KW-1185">Reference proteome</keyword>
<dbReference type="Proteomes" id="UP000050761">
    <property type="component" value="Unassembled WGS sequence"/>
</dbReference>
<protein>
    <submittedName>
        <fullName evidence="3">Zeta_toxin domain-containing protein</fullName>
    </submittedName>
</protein>
<dbReference type="GO" id="GO:0003676">
    <property type="term" value="F:nucleic acid binding"/>
    <property type="evidence" value="ECO:0007669"/>
    <property type="project" value="InterPro"/>
</dbReference>
<evidence type="ECO:0000313" key="1">
    <source>
        <dbReference type="EMBL" id="VDP00019.1"/>
    </source>
</evidence>
<reference evidence="3" key="2">
    <citation type="submission" date="2019-09" db="UniProtKB">
        <authorList>
            <consortium name="WormBaseParasite"/>
        </authorList>
    </citation>
    <scope>IDENTIFICATION</scope>
</reference>
<sequence length="124" mass="13502">MGRCKRLLQGFTVARTRDILFSDEKILTLNPVFNSQNEGITGDSLADATAKRWVQESAKQPHSIVVWGGVTSSGKTLTVFVEAGVKINAAVHKDILEKSSGPIPTSEKPTDAFNKILLQHTKRG</sequence>
<accession>A0A3P8DH85</accession>
<dbReference type="WBParaSite" id="HPBE_0001456201-mRNA-1">
    <property type="protein sequence ID" value="HPBE_0001456201-mRNA-1"/>
    <property type="gene ID" value="HPBE_0001456201"/>
</dbReference>
<evidence type="ECO:0000313" key="2">
    <source>
        <dbReference type="Proteomes" id="UP000050761"/>
    </source>
</evidence>
<dbReference type="OrthoDB" id="5823363at2759"/>